<dbReference type="STRING" id="4846.A0A367JIJ3"/>
<sequence>MNRKVKLSHKRQPPFIRSPATSSIQTKKPKKSVRFRESGSLEDVRLFLKSEMPIACQSDPICSLKRYLNCPNWPSRTPGPVAMEEVELVDDCEILGSCQVANLAYDKQVNIRYTINDWVSFKEVNASFKESITDHWDRFTFKIECTHVRHLHLAVQYKVAGREFWDNNLDQNYQLDIAAQVIDDEGSSSSSDDELAEVLWAPTFNCLDQRKFTHNPLLRHIALI</sequence>
<dbReference type="GO" id="GO:0000164">
    <property type="term" value="C:protein phosphatase type 1 complex"/>
    <property type="evidence" value="ECO:0007669"/>
    <property type="project" value="TreeGrafter"/>
</dbReference>
<feature type="compositionally biased region" description="Basic residues" evidence="1">
    <location>
        <begin position="1"/>
        <end position="12"/>
    </location>
</feature>
<dbReference type="OrthoDB" id="1881at2759"/>
<dbReference type="AlphaFoldDB" id="A0A367JIJ3"/>
<feature type="domain" description="CBM21" evidence="2">
    <location>
        <begin position="73"/>
        <end position="176"/>
    </location>
</feature>
<dbReference type="Gene3D" id="2.60.40.2440">
    <property type="entry name" value="Carbohydrate binding type-21 domain"/>
    <property type="match status" value="1"/>
</dbReference>
<name>A0A367JIJ3_RHIST</name>
<evidence type="ECO:0000313" key="4">
    <source>
        <dbReference type="Proteomes" id="UP000253551"/>
    </source>
</evidence>
<evidence type="ECO:0000256" key="1">
    <source>
        <dbReference type="SAM" id="MobiDB-lite"/>
    </source>
</evidence>
<dbReference type="PROSITE" id="PS51159">
    <property type="entry name" value="CBM21"/>
    <property type="match status" value="1"/>
</dbReference>
<gene>
    <name evidence="3" type="ORF">CU098_003150</name>
</gene>
<feature type="region of interest" description="Disordered" evidence="1">
    <location>
        <begin position="1"/>
        <end position="32"/>
    </location>
</feature>
<accession>A0A367JIJ3</accession>
<dbReference type="InterPro" id="IPR050782">
    <property type="entry name" value="PP1_regulatory_subunit_3"/>
</dbReference>
<dbReference type="Pfam" id="PF03370">
    <property type="entry name" value="CBM_21"/>
    <property type="match status" value="1"/>
</dbReference>
<dbReference type="InterPro" id="IPR005036">
    <property type="entry name" value="CBM21_dom"/>
</dbReference>
<reference evidence="3 4" key="1">
    <citation type="journal article" date="2018" name="G3 (Bethesda)">
        <title>Phylogenetic and Phylogenomic Definition of Rhizopus Species.</title>
        <authorList>
            <person name="Gryganskyi A.P."/>
            <person name="Golan J."/>
            <person name="Dolatabadi S."/>
            <person name="Mondo S."/>
            <person name="Robb S."/>
            <person name="Idnurm A."/>
            <person name="Muszewska A."/>
            <person name="Steczkiewicz K."/>
            <person name="Masonjones S."/>
            <person name="Liao H.L."/>
            <person name="Gajdeczka M.T."/>
            <person name="Anike F."/>
            <person name="Vuek A."/>
            <person name="Anishchenko I.M."/>
            <person name="Voigt K."/>
            <person name="de Hoog G.S."/>
            <person name="Smith M.E."/>
            <person name="Heitman J."/>
            <person name="Vilgalys R."/>
            <person name="Stajich J.E."/>
        </authorList>
    </citation>
    <scope>NUCLEOTIDE SEQUENCE [LARGE SCALE GENOMIC DNA]</scope>
    <source>
        <strain evidence="3 4">LSU 92-RS-03</strain>
    </source>
</reference>
<keyword evidence="4" id="KW-1185">Reference proteome</keyword>
<dbReference type="PANTHER" id="PTHR12307:SF36">
    <property type="entry name" value="GLYCOGEN-BINDING SUBUNIT 76A"/>
    <property type="match status" value="1"/>
</dbReference>
<protein>
    <recommendedName>
        <fullName evidence="2">CBM21 domain-containing protein</fullName>
    </recommendedName>
</protein>
<proteinExistence type="predicted"/>
<evidence type="ECO:0000259" key="2">
    <source>
        <dbReference type="PROSITE" id="PS51159"/>
    </source>
</evidence>
<dbReference type="GO" id="GO:2001069">
    <property type="term" value="F:glycogen binding"/>
    <property type="evidence" value="ECO:0007669"/>
    <property type="project" value="TreeGrafter"/>
</dbReference>
<comment type="caution">
    <text evidence="3">The sequence shown here is derived from an EMBL/GenBank/DDBJ whole genome shotgun (WGS) entry which is preliminary data.</text>
</comment>
<organism evidence="3 4">
    <name type="scientific">Rhizopus stolonifer</name>
    <name type="common">Rhizopus nigricans</name>
    <dbReference type="NCBI Taxonomy" id="4846"/>
    <lineage>
        <taxon>Eukaryota</taxon>
        <taxon>Fungi</taxon>
        <taxon>Fungi incertae sedis</taxon>
        <taxon>Mucoromycota</taxon>
        <taxon>Mucoromycotina</taxon>
        <taxon>Mucoromycetes</taxon>
        <taxon>Mucorales</taxon>
        <taxon>Mucorineae</taxon>
        <taxon>Rhizopodaceae</taxon>
        <taxon>Rhizopus</taxon>
    </lineage>
</organism>
<dbReference type="GO" id="GO:0008157">
    <property type="term" value="F:protein phosphatase 1 binding"/>
    <property type="evidence" value="ECO:0007669"/>
    <property type="project" value="TreeGrafter"/>
</dbReference>
<dbReference type="PANTHER" id="PTHR12307">
    <property type="entry name" value="PROTEIN PHOSPHATASE 1 REGULATORY SUBUNIT"/>
    <property type="match status" value="1"/>
</dbReference>
<dbReference type="EMBL" id="PJQM01003319">
    <property type="protein sequence ID" value="RCH89531.1"/>
    <property type="molecule type" value="Genomic_DNA"/>
</dbReference>
<dbReference type="GO" id="GO:0005979">
    <property type="term" value="P:regulation of glycogen biosynthetic process"/>
    <property type="evidence" value="ECO:0007669"/>
    <property type="project" value="TreeGrafter"/>
</dbReference>
<dbReference type="Proteomes" id="UP000253551">
    <property type="component" value="Unassembled WGS sequence"/>
</dbReference>
<evidence type="ECO:0000313" key="3">
    <source>
        <dbReference type="EMBL" id="RCH89531.1"/>
    </source>
</evidence>
<dbReference type="InterPro" id="IPR038175">
    <property type="entry name" value="CBM21_dom_sf"/>
</dbReference>